<feature type="transmembrane region" description="Helical" evidence="5">
    <location>
        <begin position="148"/>
        <end position="167"/>
    </location>
</feature>
<evidence type="ECO:0000313" key="7">
    <source>
        <dbReference type="EMBL" id="MCB8889481.1"/>
    </source>
</evidence>
<dbReference type="EMBL" id="WHVL01000004">
    <property type="protein sequence ID" value="MCB8889481.1"/>
    <property type="molecule type" value="Genomic_DNA"/>
</dbReference>
<feature type="transmembrane region" description="Helical" evidence="5">
    <location>
        <begin position="220"/>
        <end position="238"/>
    </location>
</feature>
<feature type="domain" description="O-antigen ligase-related" evidence="6">
    <location>
        <begin position="182"/>
        <end position="336"/>
    </location>
</feature>
<dbReference type="PANTHER" id="PTHR37422:SF17">
    <property type="entry name" value="O-ANTIGEN LIGASE"/>
    <property type="match status" value="1"/>
</dbReference>
<evidence type="ECO:0000256" key="3">
    <source>
        <dbReference type="ARBA" id="ARBA00022989"/>
    </source>
</evidence>
<feature type="transmembrane region" description="Helical" evidence="5">
    <location>
        <begin position="59"/>
        <end position="77"/>
    </location>
</feature>
<sequence length="413" mass="44927">MSNTARWAHHYTSLAAFLFGALSLVIPTGYSLGAALLLLGGIALVFLRPGLKLDRQDRAIMAVMLAYAVVVMLMALWGGESSRALDRPSRLLLAVPALLFVLAYPPRLAWMWAGFAVGAIAAGTWAAWQKLFMDIERAGGYTHVIQFGNLSMLLGILSLAGLGWAFVQPRRLTWSAFLLGGALMGILGSLLSGSRGGWIGFPLVLIVLYRSYGSQLSLRLKLAIFGGVLAAAAVVFFMPQTGVQERVIQAFNDIAWYLSGDSQETSLGARFEMWKGATHLIADKPFLGWGEIGYQSGMASLAEQGLVNPSILQFGHAHNEFLDAFAKRGVVGLTVLLLLYLVPMRLFGRYLRHDNLEVRSVAVAGVLLSVAYIDFGLSQVFLTHNSGVMMFAFLLAILWGVHGHHRRCLASRT</sequence>
<feature type="transmembrane region" description="Helical" evidence="5">
    <location>
        <begin position="174"/>
        <end position="191"/>
    </location>
</feature>
<evidence type="ECO:0000256" key="1">
    <source>
        <dbReference type="ARBA" id="ARBA00004141"/>
    </source>
</evidence>
<dbReference type="InterPro" id="IPR051533">
    <property type="entry name" value="WaaL-like"/>
</dbReference>
<name>A0ABS8DT29_9GAMM</name>
<dbReference type="GO" id="GO:0016874">
    <property type="term" value="F:ligase activity"/>
    <property type="evidence" value="ECO:0007669"/>
    <property type="project" value="UniProtKB-KW"/>
</dbReference>
<organism evidence="7 8">
    <name type="scientific">Vreelandella malpeensis</name>
    <dbReference type="NCBI Taxonomy" id="1172368"/>
    <lineage>
        <taxon>Bacteria</taxon>
        <taxon>Pseudomonadati</taxon>
        <taxon>Pseudomonadota</taxon>
        <taxon>Gammaproteobacteria</taxon>
        <taxon>Oceanospirillales</taxon>
        <taxon>Halomonadaceae</taxon>
        <taxon>Vreelandella</taxon>
    </lineage>
</organism>
<evidence type="ECO:0000256" key="4">
    <source>
        <dbReference type="ARBA" id="ARBA00023136"/>
    </source>
</evidence>
<feature type="transmembrane region" description="Helical" evidence="5">
    <location>
        <begin position="14"/>
        <end position="47"/>
    </location>
</feature>
<keyword evidence="2 5" id="KW-0812">Transmembrane</keyword>
<comment type="caution">
    <text evidence="7">The sequence shown here is derived from an EMBL/GenBank/DDBJ whole genome shotgun (WGS) entry which is preliminary data.</text>
</comment>
<feature type="transmembrane region" description="Helical" evidence="5">
    <location>
        <begin position="360"/>
        <end position="382"/>
    </location>
</feature>
<comment type="subcellular location">
    <subcellularLocation>
        <location evidence="1">Membrane</location>
        <topology evidence="1">Multi-pass membrane protein</topology>
    </subcellularLocation>
</comment>
<evidence type="ECO:0000313" key="8">
    <source>
        <dbReference type="Proteomes" id="UP001319882"/>
    </source>
</evidence>
<feature type="transmembrane region" description="Helical" evidence="5">
    <location>
        <begin position="388"/>
        <end position="405"/>
    </location>
</feature>
<dbReference type="RefSeq" id="WP_227390157.1">
    <property type="nucleotide sequence ID" value="NZ_JBHSCJ010000002.1"/>
</dbReference>
<feature type="transmembrane region" description="Helical" evidence="5">
    <location>
        <begin position="329"/>
        <end position="348"/>
    </location>
</feature>
<proteinExistence type="predicted"/>
<feature type="transmembrane region" description="Helical" evidence="5">
    <location>
        <begin position="89"/>
        <end position="105"/>
    </location>
</feature>
<accession>A0ABS8DT29</accession>
<evidence type="ECO:0000256" key="5">
    <source>
        <dbReference type="SAM" id="Phobius"/>
    </source>
</evidence>
<feature type="transmembrane region" description="Helical" evidence="5">
    <location>
        <begin position="197"/>
        <end position="213"/>
    </location>
</feature>
<keyword evidence="8" id="KW-1185">Reference proteome</keyword>
<protein>
    <submittedName>
        <fullName evidence="7">O-antigen ligase family protein</fullName>
    </submittedName>
</protein>
<dbReference type="Proteomes" id="UP001319882">
    <property type="component" value="Unassembled WGS sequence"/>
</dbReference>
<feature type="transmembrane region" description="Helical" evidence="5">
    <location>
        <begin position="110"/>
        <end position="128"/>
    </location>
</feature>
<gene>
    <name evidence="7" type="ORF">GEV37_10185</name>
</gene>
<dbReference type="InterPro" id="IPR007016">
    <property type="entry name" value="O-antigen_ligase-rel_domated"/>
</dbReference>
<reference evidence="7 8" key="1">
    <citation type="journal article" date="2021" name="Sci. Rep.">
        <title>Genome analysis of a halophilic bacterium Halomonas malpeensis YU-PRIM-29(T) reveals its exopolysaccharide and pigment producing capabilities.</title>
        <authorList>
            <person name="Athmika"/>
            <person name="Ghate S.D."/>
            <person name="Arun A.B."/>
            <person name="Rao S.S."/>
            <person name="Kumar S.T.A."/>
            <person name="Kandiyil M.K."/>
            <person name="Saptami K."/>
            <person name="Rekha P.D."/>
        </authorList>
    </citation>
    <scope>NUCLEOTIDE SEQUENCE [LARGE SCALE GENOMIC DNA]</scope>
    <source>
        <strain evidence="8">prim 29</strain>
    </source>
</reference>
<keyword evidence="3 5" id="KW-1133">Transmembrane helix</keyword>
<evidence type="ECO:0000259" key="6">
    <source>
        <dbReference type="Pfam" id="PF04932"/>
    </source>
</evidence>
<keyword evidence="7" id="KW-0436">Ligase</keyword>
<dbReference type="Pfam" id="PF04932">
    <property type="entry name" value="Wzy_C"/>
    <property type="match status" value="1"/>
</dbReference>
<keyword evidence="4 5" id="KW-0472">Membrane</keyword>
<dbReference type="PANTHER" id="PTHR37422">
    <property type="entry name" value="TEICHURONIC ACID BIOSYNTHESIS PROTEIN TUAE"/>
    <property type="match status" value="1"/>
</dbReference>
<evidence type="ECO:0000256" key="2">
    <source>
        <dbReference type="ARBA" id="ARBA00022692"/>
    </source>
</evidence>